<dbReference type="KEGG" id="pyg:AWM70_00030"/>
<dbReference type="Gene3D" id="3.10.180.10">
    <property type="entry name" value="2,3-Dihydroxybiphenyl 1,2-Dioxygenase, domain 1"/>
    <property type="match status" value="2"/>
</dbReference>
<evidence type="ECO:0000259" key="1">
    <source>
        <dbReference type="PROSITE" id="PS51819"/>
    </source>
</evidence>
<dbReference type="OrthoDB" id="9785698at2"/>
<dbReference type="PANTHER" id="PTHR36110">
    <property type="entry name" value="RING-CLEAVING DIOXYGENASE MHQE-RELATED"/>
    <property type="match status" value="1"/>
</dbReference>
<name>A0A1B1MVG3_9BACL</name>
<feature type="domain" description="VOC" evidence="1">
    <location>
        <begin position="14"/>
        <end position="138"/>
    </location>
</feature>
<feature type="domain" description="VOC" evidence="1">
    <location>
        <begin position="163"/>
        <end position="280"/>
    </location>
</feature>
<dbReference type="SUPFAM" id="SSF54593">
    <property type="entry name" value="Glyoxalase/Bleomycin resistance protein/Dihydroxybiphenyl dioxygenase"/>
    <property type="match status" value="1"/>
</dbReference>
<dbReference type="PROSITE" id="PS51819">
    <property type="entry name" value="VOC"/>
    <property type="match status" value="2"/>
</dbReference>
<dbReference type="EMBL" id="CP014167">
    <property type="protein sequence ID" value="ANS73168.1"/>
    <property type="molecule type" value="Genomic_DNA"/>
</dbReference>
<keyword evidence="3" id="KW-1185">Reference proteome</keyword>
<reference evidence="2 3" key="1">
    <citation type="submission" date="2016-01" db="EMBL/GenBank/DDBJ databases">
        <title>Complete Genome Sequence of Paenibacillus yonginensis DCY84, a novel Plant Growth-Promoting Bacteria with Elicitation of Induced Systemic Resistance.</title>
        <authorList>
            <person name="Kim Y.J."/>
            <person name="Yang D.C."/>
            <person name="Sukweenadhi J."/>
        </authorList>
    </citation>
    <scope>NUCLEOTIDE SEQUENCE [LARGE SCALE GENOMIC DNA]</scope>
    <source>
        <strain evidence="2 3">DCY84</strain>
    </source>
</reference>
<dbReference type="InterPro" id="IPR004360">
    <property type="entry name" value="Glyas_Fos-R_dOase_dom"/>
</dbReference>
<accession>A0A1B1MVG3</accession>
<gene>
    <name evidence="2" type="ORF">AWM70_00030</name>
</gene>
<evidence type="ECO:0000313" key="2">
    <source>
        <dbReference type="EMBL" id="ANS73168.1"/>
    </source>
</evidence>
<dbReference type="STRING" id="1462996.AWM70_00030"/>
<evidence type="ECO:0000313" key="3">
    <source>
        <dbReference type="Proteomes" id="UP000092573"/>
    </source>
</evidence>
<dbReference type="Pfam" id="PF00903">
    <property type="entry name" value="Glyoxalase"/>
    <property type="match status" value="1"/>
</dbReference>
<sequence>MECRGGFGLLKTAGIHHITAYAQDVQSSVDFYAGLLGLRLIKQTVHFEAPDVYHLYFGNEFGQPGTILSLLCREDFPAGRLGGGQVGVIVFMVPAGGLLFWRQRLKKYKIDFMETRRFGRDYVRFTDLSGMLIDLVELEAGAVPEAARSTVQGPIPEAYAIRGFDGVLLFSRKPDQTADVLELVLGLLYKDSEEGIARYETHGGLGSRIDLSIEPIPAGAPGAGVVQHLAWRTSDASEQILWQEQLKESGLDPTPAINMEYYKTVRFREPGGILFQMATEVPGFQTDETAGELGRELMLPDKLEMQRSSIERRLPEFQLREFS</sequence>
<dbReference type="Proteomes" id="UP000092573">
    <property type="component" value="Chromosome"/>
</dbReference>
<protein>
    <submittedName>
        <fullName evidence="2">Ring-cleaving dioxygenase</fullName>
    </submittedName>
</protein>
<dbReference type="PANTHER" id="PTHR36110:SF2">
    <property type="entry name" value="RING-CLEAVING DIOXYGENASE MHQE-RELATED"/>
    <property type="match status" value="1"/>
</dbReference>
<keyword evidence="2" id="KW-0223">Dioxygenase</keyword>
<organism evidence="2 3">
    <name type="scientific">Paenibacillus yonginensis</name>
    <dbReference type="NCBI Taxonomy" id="1462996"/>
    <lineage>
        <taxon>Bacteria</taxon>
        <taxon>Bacillati</taxon>
        <taxon>Bacillota</taxon>
        <taxon>Bacilli</taxon>
        <taxon>Bacillales</taxon>
        <taxon>Paenibacillaceae</taxon>
        <taxon>Paenibacillus</taxon>
    </lineage>
</organism>
<keyword evidence="2" id="KW-0560">Oxidoreductase</keyword>
<proteinExistence type="predicted"/>
<dbReference type="InterPro" id="IPR029068">
    <property type="entry name" value="Glyas_Bleomycin-R_OHBP_Dase"/>
</dbReference>
<dbReference type="InterPro" id="IPR052537">
    <property type="entry name" value="Extradiol_RC_dioxygenase"/>
</dbReference>
<dbReference type="AlphaFoldDB" id="A0A1B1MVG3"/>
<dbReference type="GO" id="GO:0051213">
    <property type="term" value="F:dioxygenase activity"/>
    <property type="evidence" value="ECO:0007669"/>
    <property type="project" value="UniProtKB-KW"/>
</dbReference>
<dbReference type="InterPro" id="IPR037523">
    <property type="entry name" value="VOC_core"/>
</dbReference>